<protein>
    <recommendedName>
        <fullName evidence="3">CBS domain-containing protein</fullName>
    </recommendedName>
</protein>
<name>A0A0S1X8J3_THEBA</name>
<dbReference type="SUPFAM" id="SSF54631">
    <property type="entry name" value="CBS-domain pair"/>
    <property type="match status" value="2"/>
</dbReference>
<dbReference type="EMBL" id="CP013050">
    <property type="protein sequence ID" value="ALM74087.1"/>
    <property type="molecule type" value="Genomic_DNA"/>
</dbReference>
<gene>
    <name evidence="4" type="ORF">TBCH5v1_0108</name>
</gene>
<dbReference type="PROSITE" id="PS51371">
    <property type="entry name" value="CBS"/>
    <property type="match status" value="4"/>
</dbReference>
<feature type="domain" description="CBS" evidence="3">
    <location>
        <begin position="152"/>
        <end position="210"/>
    </location>
</feature>
<evidence type="ECO:0000259" key="3">
    <source>
        <dbReference type="PROSITE" id="PS51371"/>
    </source>
</evidence>
<feature type="domain" description="CBS" evidence="3">
    <location>
        <begin position="86"/>
        <end position="142"/>
    </location>
</feature>
<dbReference type="PANTHER" id="PTHR43080">
    <property type="entry name" value="CBS DOMAIN-CONTAINING PROTEIN CBSX3, MITOCHONDRIAL"/>
    <property type="match status" value="1"/>
</dbReference>
<feature type="domain" description="CBS" evidence="3">
    <location>
        <begin position="247"/>
        <end position="301"/>
    </location>
</feature>
<evidence type="ECO:0000256" key="1">
    <source>
        <dbReference type="ARBA" id="ARBA00023122"/>
    </source>
</evidence>
<sequence length="301" mass="34096">MSMKSLNRSTAFYLKPVIEMKVKSIMTPDPVVIELPATRSYALELFKKHKVRSFPVVRRGNKELVGIVSIKRVLVNPDEDQLAMLVKRDVPVVKPTDDLKKAVRLMLDYDYRRVIVVNDDGKVVGILTVGDIIRRYLAKNEKYRNVEIEPYYQRNVSVVWKGTPLKAALKALLLCNAMAIPVIDDDGNLVGIVDETDLLKDSEVVRVMKSSALSVSSEEEWILESNPTLLFEKAELQLPKKPVEDIMTKNPIIATPHMSVYDVANKMAKYKIEQLPVIKGEGDLVGLIRDMDLIKVIVNRR</sequence>
<proteinExistence type="predicted"/>
<dbReference type="PANTHER" id="PTHR43080:SF2">
    <property type="entry name" value="CBS DOMAIN-CONTAINING PROTEIN"/>
    <property type="match status" value="1"/>
</dbReference>
<accession>A0A0S1X8J3</accession>
<dbReference type="InterPro" id="IPR000644">
    <property type="entry name" value="CBS_dom"/>
</dbReference>
<evidence type="ECO:0000256" key="2">
    <source>
        <dbReference type="PROSITE-ProRule" id="PRU00703"/>
    </source>
</evidence>
<dbReference type="SMART" id="SM00116">
    <property type="entry name" value="CBS"/>
    <property type="match status" value="4"/>
</dbReference>
<reference evidence="4 5" key="1">
    <citation type="journal article" date="2016" name="Genome Announc.">
        <title>Complete genome sequence of the hyperthermophilic and piezophilic archaeon Thermococcus barophilus Ch5, capable of growth at the expense of hydrogenogenesis from carbon monoxide and formate.</title>
        <authorList>
            <person name="Oger P."/>
            <person name="Sokolova T.G."/>
            <person name="Kozhevnikova D.A."/>
            <person name="Taranov E.A."/>
            <person name="Vannier P."/>
            <person name="Lee H.S."/>
            <person name="Kwon K.K."/>
            <person name="Kang S.G."/>
            <person name="Lee J.H."/>
            <person name="Bonch-Osmolovskaya E.A."/>
            <person name="Lebedinsky A.V."/>
        </authorList>
    </citation>
    <scope>NUCLEOTIDE SEQUENCE [LARGE SCALE GENOMIC DNA]</scope>
    <source>
        <strain evidence="5">Ch5</strain>
    </source>
</reference>
<dbReference type="PATRIC" id="fig|55802.8.peg.108"/>
<organism evidence="4 5">
    <name type="scientific">Thermococcus barophilus</name>
    <dbReference type="NCBI Taxonomy" id="55802"/>
    <lineage>
        <taxon>Archaea</taxon>
        <taxon>Methanobacteriati</taxon>
        <taxon>Methanobacteriota</taxon>
        <taxon>Thermococci</taxon>
        <taxon>Thermococcales</taxon>
        <taxon>Thermococcaceae</taxon>
        <taxon>Thermococcus</taxon>
    </lineage>
</organism>
<dbReference type="STRING" id="55802.TBCH5v1_0108"/>
<evidence type="ECO:0000313" key="5">
    <source>
        <dbReference type="Proteomes" id="UP000066042"/>
    </source>
</evidence>
<dbReference type="Gene3D" id="3.10.580.10">
    <property type="entry name" value="CBS-domain"/>
    <property type="match status" value="2"/>
</dbReference>
<evidence type="ECO:0000313" key="4">
    <source>
        <dbReference type="EMBL" id="ALM74087.1"/>
    </source>
</evidence>
<keyword evidence="1 2" id="KW-0129">CBS domain</keyword>
<dbReference type="InterPro" id="IPR046342">
    <property type="entry name" value="CBS_dom_sf"/>
</dbReference>
<dbReference type="InterPro" id="IPR051257">
    <property type="entry name" value="Diverse_CBS-Domain"/>
</dbReference>
<feature type="domain" description="CBS" evidence="3">
    <location>
        <begin position="26"/>
        <end position="84"/>
    </location>
</feature>
<dbReference type="Pfam" id="PF00571">
    <property type="entry name" value="CBS"/>
    <property type="match status" value="4"/>
</dbReference>
<dbReference type="Proteomes" id="UP000066042">
    <property type="component" value="Chromosome"/>
</dbReference>
<dbReference type="AlphaFoldDB" id="A0A0S1X8J3"/>